<evidence type="ECO:0000313" key="3">
    <source>
        <dbReference type="Proteomes" id="UP000242519"/>
    </source>
</evidence>
<proteinExistence type="predicted"/>
<dbReference type="PANTHER" id="PTHR31084:SF18">
    <property type="entry name" value="GLYCOSYL HYDROLASE FAMILY 95 N-TERMINAL DOMAIN-CONTAINING PROTEIN"/>
    <property type="match status" value="1"/>
</dbReference>
<dbReference type="GO" id="GO:0004560">
    <property type="term" value="F:alpha-L-fucosidase activity"/>
    <property type="evidence" value="ECO:0007669"/>
    <property type="project" value="TreeGrafter"/>
</dbReference>
<evidence type="ECO:0000313" key="2">
    <source>
        <dbReference type="EMBL" id="OWP01535.1"/>
    </source>
</evidence>
<dbReference type="PANTHER" id="PTHR31084">
    <property type="entry name" value="ALPHA-L-FUCOSIDASE 2"/>
    <property type="match status" value="1"/>
</dbReference>
<evidence type="ECO:0000259" key="1">
    <source>
        <dbReference type="Pfam" id="PF22124"/>
    </source>
</evidence>
<dbReference type="EMBL" id="MZNU01000274">
    <property type="protein sequence ID" value="OWP01535.1"/>
    <property type="molecule type" value="Genomic_DNA"/>
</dbReference>
<dbReference type="InParanoid" id="A0A218Z2M9"/>
<dbReference type="OrthoDB" id="2848340at2759"/>
<dbReference type="Pfam" id="PF22124">
    <property type="entry name" value="Glyco_hydro_95_cat"/>
    <property type="match status" value="1"/>
</dbReference>
<name>A0A218Z2M9_9HELO</name>
<dbReference type="Proteomes" id="UP000242519">
    <property type="component" value="Unassembled WGS sequence"/>
</dbReference>
<protein>
    <submittedName>
        <fullName evidence="2">Glycoside hydrolase family 95 protein</fullName>
    </submittedName>
</protein>
<organism evidence="2 3">
    <name type="scientific">Diplocarpon coronariae</name>
    <dbReference type="NCBI Taxonomy" id="2795749"/>
    <lineage>
        <taxon>Eukaryota</taxon>
        <taxon>Fungi</taxon>
        <taxon>Dikarya</taxon>
        <taxon>Ascomycota</taxon>
        <taxon>Pezizomycotina</taxon>
        <taxon>Leotiomycetes</taxon>
        <taxon>Helotiales</taxon>
        <taxon>Drepanopezizaceae</taxon>
        <taxon>Diplocarpon</taxon>
    </lineage>
</organism>
<dbReference type="GO" id="GO:0005975">
    <property type="term" value="P:carbohydrate metabolic process"/>
    <property type="evidence" value="ECO:0007669"/>
    <property type="project" value="InterPro"/>
</dbReference>
<dbReference type="Gene3D" id="2.70.98.50">
    <property type="entry name" value="putative glycoside hydrolase family protein from bacillus halodurans"/>
    <property type="match status" value="2"/>
</dbReference>
<reference evidence="2 3" key="1">
    <citation type="submission" date="2017-04" db="EMBL/GenBank/DDBJ databases">
        <title>Draft genome sequence of Marssonina coronaria NL1: causal agent of apple blotch.</title>
        <authorList>
            <person name="Cheng Q."/>
        </authorList>
    </citation>
    <scope>NUCLEOTIDE SEQUENCE [LARGE SCALE GENOMIC DNA]</scope>
    <source>
        <strain evidence="2 3">NL1</strain>
    </source>
</reference>
<accession>A0A218Z2M9</accession>
<gene>
    <name evidence="2" type="ORF">B2J93_7047</name>
</gene>
<keyword evidence="3" id="KW-1185">Reference proteome</keyword>
<dbReference type="AlphaFoldDB" id="A0A218Z2M9"/>
<comment type="caution">
    <text evidence="2">The sequence shown here is derived from an EMBL/GenBank/DDBJ whole genome shotgun (WGS) entry which is preliminary data.</text>
</comment>
<keyword evidence="2" id="KW-0378">Hydrolase</keyword>
<dbReference type="InterPro" id="IPR054363">
    <property type="entry name" value="GH95_cat"/>
</dbReference>
<dbReference type="InterPro" id="IPR008928">
    <property type="entry name" value="6-hairpin_glycosidase_sf"/>
</dbReference>
<sequence>MSSKLYDTAPASECPRALPIGNGRLGAMGYGRTTTDLLRLNENSVWYGGPQDQTPDPDLVALYHNYDRYLLISSSRPHPKALPATLQGLWNPSFIPAWGGKYTININTQMNYWRANICNLSECEMPLLDLLGRMAERGKKTAQAM</sequence>
<dbReference type="SUPFAM" id="SSF48208">
    <property type="entry name" value="Six-hairpin glycosidases"/>
    <property type="match status" value="1"/>
</dbReference>
<feature type="domain" description="Glycosyl hydrolase family 95 catalytic" evidence="1">
    <location>
        <begin position="52"/>
        <end position="145"/>
    </location>
</feature>